<reference evidence="6 7" key="1">
    <citation type="submission" date="2018-07" db="EMBL/GenBank/DDBJ databases">
        <title>Mechanisms of high-level aminoglycoside resistance among Gram-negative pathogens in Brazil.</title>
        <authorList>
            <person name="Ballaben A.S."/>
            <person name="Darini A.L.C."/>
            <person name="Doi Y."/>
        </authorList>
    </citation>
    <scope>NUCLEOTIDE SEQUENCE [LARGE SCALE GENOMIC DNA]</scope>
    <source>
        <strain evidence="6 7">B2-305</strain>
    </source>
</reference>
<keyword evidence="5" id="KW-1133">Transmembrane helix</keyword>
<feature type="non-terminal residue" evidence="6">
    <location>
        <position position="76"/>
    </location>
</feature>
<evidence type="ECO:0000313" key="7">
    <source>
        <dbReference type="Proteomes" id="UP000253594"/>
    </source>
</evidence>
<evidence type="ECO:0000256" key="5">
    <source>
        <dbReference type="SAM" id="Phobius"/>
    </source>
</evidence>
<gene>
    <name evidence="6" type="ORF">DT376_41515</name>
</gene>
<keyword evidence="3" id="KW-1003">Cell membrane</keyword>
<dbReference type="SUPFAM" id="SSF103473">
    <property type="entry name" value="MFS general substrate transporter"/>
    <property type="match status" value="1"/>
</dbReference>
<keyword evidence="4" id="KW-0769">Symport</keyword>
<comment type="caution">
    <text evidence="6">The sequence shown here is derived from an EMBL/GenBank/DDBJ whole genome shotgun (WGS) entry which is preliminary data.</text>
</comment>
<dbReference type="Proteomes" id="UP000253594">
    <property type="component" value="Unassembled WGS sequence"/>
</dbReference>
<proteinExistence type="predicted"/>
<sequence length="76" mass="8173">MASNKSKGVAIFRVVSGNFLEMYDFMVYGFYATAIAKTFFPGDNPFASLMLSLATFGAGFLMRPLGAVFLGASIAR</sequence>
<evidence type="ECO:0000256" key="3">
    <source>
        <dbReference type="ARBA" id="ARBA00022475"/>
    </source>
</evidence>
<keyword evidence="2" id="KW-0813">Transport</keyword>
<dbReference type="PANTHER" id="PTHR43528">
    <property type="entry name" value="ALPHA-KETOGLUTARATE PERMEASE"/>
    <property type="match status" value="1"/>
</dbReference>
<keyword evidence="5" id="KW-0472">Membrane</keyword>
<feature type="transmembrane region" description="Helical" evidence="5">
    <location>
        <begin position="46"/>
        <end position="72"/>
    </location>
</feature>
<dbReference type="Gene3D" id="1.20.1250.20">
    <property type="entry name" value="MFS general substrate transporter like domains"/>
    <property type="match status" value="1"/>
</dbReference>
<evidence type="ECO:0000256" key="1">
    <source>
        <dbReference type="ARBA" id="ARBA00004651"/>
    </source>
</evidence>
<feature type="transmembrane region" description="Helical" evidence="5">
    <location>
        <begin position="20"/>
        <end position="40"/>
    </location>
</feature>
<dbReference type="InterPro" id="IPR051084">
    <property type="entry name" value="H+-coupled_symporters"/>
</dbReference>
<dbReference type="InterPro" id="IPR036259">
    <property type="entry name" value="MFS_trans_sf"/>
</dbReference>
<name>A0A367LVE9_PSEAI</name>
<keyword evidence="5" id="KW-0812">Transmembrane</keyword>
<evidence type="ECO:0000256" key="2">
    <source>
        <dbReference type="ARBA" id="ARBA00022448"/>
    </source>
</evidence>
<accession>A0A367LVE9</accession>
<dbReference type="GO" id="GO:0005886">
    <property type="term" value="C:plasma membrane"/>
    <property type="evidence" value="ECO:0007669"/>
    <property type="project" value="UniProtKB-SubCell"/>
</dbReference>
<dbReference type="GO" id="GO:0015293">
    <property type="term" value="F:symporter activity"/>
    <property type="evidence" value="ECO:0007669"/>
    <property type="project" value="UniProtKB-KW"/>
</dbReference>
<evidence type="ECO:0000256" key="4">
    <source>
        <dbReference type="ARBA" id="ARBA00022847"/>
    </source>
</evidence>
<organism evidence="6 7">
    <name type="scientific">Pseudomonas aeruginosa</name>
    <dbReference type="NCBI Taxonomy" id="287"/>
    <lineage>
        <taxon>Bacteria</taxon>
        <taxon>Pseudomonadati</taxon>
        <taxon>Pseudomonadota</taxon>
        <taxon>Gammaproteobacteria</taxon>
        <taxon>Pseudomonadales</taxon>
        <taxon>Pseudomonadaceae</taxon>
        <taxon>Pseudomonas</taxon>
    </lineage>
</organism>
<comment type="subcellular location">
    <subcellularLocation>
        <location evidence="1">Cell membrane</location>
        <topology evidence="1">Multi-pass membrane protein</topology>
    </subcellularLocation>
</comment>
<protein>
    <submittedName>
        <fullName evidence="6">Citrate-proton symporter</fullName>
    </submittedName>
</protein>
<dbReference type="AlphaFoldDB" id="A0A367LVE9"/>
<evidence type="ECO:0000313" key="6">
    <source>
        <dbReference type="EMBL" id="RCI69144.1"/>
    </source>
</evidence>
<dbReference type="PANTHER" id="PTHR43528:SF6">
    <property type="entry name" value="CITRATE-PROTON SYMPORTER"/>
    <property type="match status" value="1"/>
</dbReference>
<dbReference type="EMBL" id="QORE01003383">
    <property type="protein sequence ID" value="RCI69144.1"/>
    <property type="molecule type" value="Genomic_DNA"/>
</dbReference>